<dbReference type="Gene3D" id="2.60.260.20">
    <property type="entry name" value="Urease metallochaperone UreE, N-terminal domain"/>
    <property type="match status" value="3"/>
</dbReference>
<dbReference type="InterPro" id="IPR051339">
    <property type="entry name" value="DnaJ_subfamily_B"/>
</dbReference>
<evidence type="ECO:0000313" key="3">
    <source>
        <dbReference type="EMBL" id="KAL0917946.1"/>
    </source>
</evidence>
<dbReference type="FunFam" id="2.60.260.20:FF:000030">
    <property type="entry name" value="DNAJ heat shock family protein"/>
    <property type="match status" value="1"/>
</dbReference>
<dbReference type="InterPro" id="IPR002939">
    <property type="entry name" value="DnaJ_C"/>
</dbReference>
<reference evidence="3 4" key="1">
    <citation type="journal article" date="2024" name="Plant Biotechnol. J.">
        <title>Dendrobium thyrsiflorum genome and its molecular insights into genes involved in important horticultural traits.</title>
        <authorList>
            <person name="Chen B."/>
            <person name="Wang J.Y."/>
            <person name="Zheng P.J."/>
            <person name="Li K.L."/>
            <person name="Liang Y.M."/>
            <person name="Chen X.F."/>
            <person name="Zhang C."/>
            <person name="Zhao X."/>
            <person name="He X."/>
            <person name="Zhang G.Q."/>
            <person name="Liu Z.J."/>
            <person name="Xu Q."/>
        </authorList>
    </citation>
    <scope>NUCLEOTIDE SEQUENCE [LARGE SCALE GENOMIC DNA]</scope>
    <source>
        <strain evidence="3">GZMU011</strain>
    </source>
</reference>
<keyword evidence="4" id="KW-1185">Reference proteome</keyword>
<dbReference type="PRINTS" id="PR00625">
    <property type="entry name" value="JDOMAIN"/>
</dbReference>
<protein>
    <recommendedName>
        <fullName evidence="2">J domain-containing protein</fullName>
    </recommendedName>
</protein>
<accession>A0ABD0V5S0</accession>
<dbReference type="SUPFAM" id="SSF46565">
    <property type="entry name" value="Chaperone J-domain"/>
    <property type="match status" value="1"/>
</dbReference>
<keyword evidence="1" id="KW-0143">Chaperone</keyword>
<evidence type="ECO:0000256" key="1">
    <source>
        <dbReference type="ARBA" id="ARBA00023186"/>
    </source>
</evidence>
<evidence type="ECO:0000313" key="4">
    <source>
        <dbReference type="Proteomes" id="UP001552299"/>
    </source>
</evidence>
<dbReference type="InterPro" id="IPR036869">
    <property type="entry name" value="J_dom_sf"/>
</dbReference>
<dbReference type="GO" id="GO:0005783">
    <property type="term" value="C:endoplasmic reticulum"/>
    <property type="evidence" value="ECO:0007669"/>
    <property type="project" value="UniProtKB-ARBA"/>
</dbReference>
<feature type="domain" description="J" evidence="2">
    <location>
        <begin position="25"/>
        <end position="99"/>
    </location>
</feature>
<organism evidence="3 4">
    <name type="scientific">Dendrobium thyrsiflorum</name>
    <name type="common">Pinecone-like raceme dendrobium</name>
    <name type="synonym">Orchid</name>
    <dbReference type="NCBI Taxonomy" id="117978"/>
    <lineage>
        <taxon>Eukaryota</taxon>
        <taxon>Viridiplantae</taxon>
        <taxon>Streptophyta</taxon>
        <taxon>Embryophyta</taxon>
        <taxon>Tracheophyta</taxon>
        <taxon>Spermatophyta</taxon>
        <taxon>Magnoliopsida</taxon>
        <taxon>Liliopsida</taxon>
        <taxon>Asparagales</taxon>
        <taxon>Orchidaceae</taxon>
        <taxon>Epidendroideae</taxon>
        <taxon>Malaxideae</taxon>
        <taxon>Dendrobiinae</taxon>
        <taxon>Dendrobium</taxon>
    </lineage>
</organism>
<name>A0ABD0V5S0_DENTH</name>
<dbReference type="PANTHER" id="PTHR24078">
    <property type="entry name" value="DNAJ HOMOLOG SUBFAMILY C MEMBER"/>
    <property type="match status" value="1"/>
</dbReference>
<dbReference type="EMBL" id="JANQDX010000010">
    <property type="protein sequence ID" value="KAL0917946.1"/>
    <property type="molecule type" value="Genomic_DNA"/>
</dbReference>
<gene>
    <name evidence="3" type="ORF">M5K25_013055</name>
</gene>
<comment type="caution">
    <text evidence="3">The sequence shown here is derived from an EMBL/GenBank/DDBJ whole genome shotgun (WGS) entry which is preliminary data.</text>
</comment>
<dbReference type="Pfam" id="PF01556">
    <property type="entry name" value="DnaJ_C"/>
    <property type="match status" value="1"/>
</dbReference>
<dbReference type="Proteomes" id="UP001552299">
    <property type="component" value="Unassembled WGS sequence"/>
</dbReference>
<dbReference type="PANTHER" id="PTHR24078:SF553">
    <property type="entry name" value="DNAJ HOMOLOG SUBFAMILY B MEMBER 5"/>
    <property type="match status" value="1"/>
</dbReference>
<dbReference type="AlphaFoldDB" id="A0ABD0V5S0"/>
<dbReference type="InterPro" id="IPR008971">
    <property type="entry name" value="HSP40/DnaJ_pept-bd"/>
</dbReference>
<dbReference type="SUPFAM" id="SSF49493">
    <property type="entry name" value="HSP40/DnaJ peptide-binding domain"/>
    <property type="match status" value="2"/>
</dbReference>
<dbReference type="CDD" id="cd10747">
    <property type="entry name" value="DnaJ_C"/>
    <property type="match status" value="1"/>
</dbReference>
<dbReference type="Pfam" id="PF00226">
    <property type="entry name" value="DnaJ"/>
    <property type="match status" value="1"/>
</dbReference>
<proteinExistence type="predicted"/>
<dbReference type="Gene3D" id="1.10.287.110">
    <property type="entry name" value="DnaJ domain"/>
    <property type="match status" value="1"/>
</dbReference>
<dbReference type="InterPro" id="IPR001623">
    <property type="entry name" value="DnaJ_domain"/>
</dbReference>
<dbReference type="PROSITE" id="PS50076">
    <property type="entry name" value="DNAJ_2"/>
    <property type="match status" value="1"/>
</dbReference>
<dbReference type="CDD" id="cd06257">
    <property type="entry name" value="DnaJ"/>
    <property type="match status" value="1"/>
</dbReference>
<evidence type="ECO:0000259" key="2">
    <source>
        <dbReference type="PROSITE" id="PS50076"/>
    </source>
</evidence>
<dbReference type="SMART" id="SM00271">
    <property type="entry name" value="DnaJ"/>
    <property type="match status" value="1"/>
</dbReference>
<sequence>MVELPFDLNWFRISAGSVGIGMGLDYYDILNVNKNATDNELKKCYRKLAMKWHPDKNPTNKKESEAKFKQISEAYEASCLFSFWVLSDPQKRVIYDRYGEEGLKGMPPPGTTDGARDFFFNPRDAEDIFTEFFGCSPSEFASMNRGKSTRFKSGGAGGLFGGFAGPQNVFSSYNEGVGVGGGGQTMKASAVENTLVCSLEELCIGSTKKMKISRTVFNDNGHNVQIHVGGKRQNMCLFEVDTKYNFRLLNGVMDDFGEHLVVQVVIDNASAYKTRMKGEWMIDPIKIPWFRRPGSSWSLVYLVRGGSRPNLTERSLSGAMSSFVQGYLIDLRGRFDVVGELTGSGHNRNVVASFGGKPPDSEGPGHNRLPAIIPVSEILKIDVRPGWKKGTKITFPNKGNEQPNLLPADLVFIIDEKPHEVYQRDGNDLIVHHKVSLLEALTGATVNITSLDGRDLTIPVTDIITPGYELVITQEGMPITKQPGRKGNLRIIFDVKFPTRLSADQQSALKRILGDQFI</sequence>